<sequence>MIRFPQFVQYAAALFLLLTVCTLSQAQPVIPEAAILNYDLAISFQLREHLMTGTARITIPPGNGLALSLTGLEVTGTLLQQSNGREQTVNSGGDVLILPEDPNDRTLFISYRKKISQHGQENYIEPDAISLLSAWYPVPQTPVLFSLSAEVPDGFEAITESDSFPLQKIGNRFRASYSNPTTTIHFIAGPYTLASRTVRPGLDVYTMFFSEDQALSLRYLEQAAEFLAGYEQKLGQYPFSHYVIVANRLPTGYGMPTFTLLGQTVLRLPFIVTTSLGHEIVHSWFGNGVQVDGATGNWCEGLTSYLSDYSFREQQGEGRSSRKENIVKYLSYTDTEETIPLADFVSADHNQPLAQNRRAVGYNRGVLFFHELREKITTASFTDGLRLFYKNYNGKSASWQDLMHSFAAAGGKNLQRFFDERLNRTSIPELAVENIGVERSGTNITLTFDIRQLTDDPFVLRVPVRVTTLSATVTKVIETGAAKQTVNIELDDTPLTLEVDPDYTFLRRLSDNEYPAVLSRFLGAADKLIVTTAGEEEKYQPILSLFANEDTIVVSADEVRNKDLGSRSLLLLGVDQLPVTTLFGTVHRPAAGVTVDVRHHPLVPGKTAVLLSSSSRQESAAVARRLKHYGKYSFLHFSDGRKTKAETERTENGIVIPVTELPDGGATKEISGFDGVVDKLMENRVIYVGEQHTSLSDHLLQLRLIEAIHAKHDDLAIGMEMFPVTSQDALDSYILAQDSIDEAAFLRQSDYFNVWRFDYRYYRDIINFAKKNKVPVIGINLDRQIVSGVFRDGDTDGLDPQVLASLPKTRDLDIAGYRQRLEAIHNIHQSGGHGSGFFSGFIQAQGLWDETMASNISNYLKQNPTTRIIVLAGAQHTRKDSGIPPRVARRLSVQQASVVNISGDSFGAFAPGLADYFFISEAAQLPQLPKIGVVLVSEENDQMVLKVDSVLGGSGAEHAGLKKNDILIELDGRQIHDMIDVKAAMLDKDGGETVAITVLRSSREIKFNVELRPELPARPAGHP</sequence>
<feature type="binding site" evidence="2">
    <location>
        <position position="300"/>
    </location>
    <ligand>
        <name>Zn(2+)</name>
        <dbReference type="ChEBI" id="CHEBI:29105"/>
        <note>catalytic</note>
    </ligand>
</feature>
<feature type="active site" description="Proton donor" evidence="1">
    <location>
        <position position="362"/>
    </location>
</feature>
<dbReference type="Gene3D" id="2.30.42.10">
    <property type="match status" value="1"/>
</dbReference>
<dbReference type="PANTHER" id="PTHR45726">
    <property type="entry name" value="LEUKOTRIENE A-4 HYDROLASE"/>
    <property type="match status" value="1"/>
</dbReference>
<dbReference type="OrthoDB" id="9816201at2"/>
<dbReference type="InterPro" id="IPR036034">
    <property type="entry name" value="PDZ_sf"/>
</dbReference>
<dbReference type="EMBL" id="FNJI01000001">
    <property type="protein sequence ID" value="SDO39431.1"/>
    <property type="molecule type" value="Genomic_DNA"/>
</dbReference>
<feature type="domain" description="PDZ" evidence="4">
    <location>
        <begin position="931"/>
        <end position="1002"/>
    </location>
</feature>
<dbReference type="SUPFAM" id="SSF159501">
    <property type="entry name" value="EreA/ChaN-like"/>
    <property type="match status" value="1"/>
</dbReference>
<dbReference type="InterPro" id="IPR007314">
    <property type="entry name" value="Cofac_haem-bd_dom"/>
</dbReference>
<evidence type="ECO:0000256" key="2">
    <source>
        <dbReference type="PIRSR" id="PIRSR634015-3"/>
    </source>
</evidence>
<name>A0A1H0J7X7_9BACT</name>
<dbReference type="InterPro" id="IPR014782">
    <property type="entry name" value="Peptidase_M1_dom"/>
</dbReference>
<dbReference type="AlphaFoldDB" id="A0A1H0J7X7"/>
<gene>
    <name evidence="5" type="ORF">SAMN05660330_00171</name>
</gene>
<dbReference type="SUPFAM" id="SSF55486">
    <property type="entry name" value="Metalloproteases ('zincins'), catalytic domain"/>
    <property type="match status" value="1"/>
</dbReference>
<dbReference type="STRING" id="91360.SAMN05660330_00171"/>
<keyword evidence="3" id="KW-0732">Signal</keyword>
<accession>A0A1H0J7X7</accession>
<feature type="binding site" evidence="2">
    <location>
        <position position="282"/>
    </location>
    <ligand>
        <name>Zn(2+)</name>
        <dbReference type="ChEBI" id="CHEBI:29105"/>
        <note>catalytic</note>
    </ligand>
</feature>
<dbReference type="InterPro" id="IPR034015">
    <property type="entry name" value="M1_LTA4H"/>
</dbReference>
<feature type="signal peptide" evidence="3">
    <location>
        <begin position="1"/>
        <end position="26"/>
    </location>
</feature>
<organism evidence="5 6">
    <name type="scientific">Desulforhopalus singaporensis</name>
    <dbReference type="NCBI Taxonomy" id="91360"/>
    <lineage>
        <taxon>Bacteria</taxon>
        <taxon>Pseudomonadati</taxon>
        <taxon>Thermodesulfobacteriota</taxon>
        <taxon>Desulfobulbia</taxon>
        <taxon>Desulfobulbales</taxon>
        <taxon>Desulfocapsaceae</taxon>
        <taxon>Desulforhopalus</taxon>
    </lineage>
</organism>
<keyword evidence="6" id="KW-1185">Reference proteome</keyword>
<dbReference type="Gene3D" id="1.10.390.10">
    <property type="entry name" value="Neutral Protease Domain 2"/>
    <property type="match status" value="1"/>
</dbReference>
<evidence type="ECO:0000259" key="4">
    <source>
        <dbReference type="PROSITE" id="PS50106"/>
    </source>
</evidence>
<feature type="binding site" evidence="2">
    <location>
        <position position="278"/>
    </location>
    <ligand>
        <name>Zn(2+)</name>
        <dbReference type="ChEBI" id="CHEBI:29105"/>
        <note>catalytic</note>
    </ligand>
</feature>
<dbReference type="SUPFAM" id="SSF50156">
    <property type="entry name" value="PDZ domain-like"/>
    <property type="match status" value="1"/>
</dbReference>
<dbReference type="InterPro" id="IPR001478">
    <property type="entry name" value="PDZ"/>
</dbReference>
<dbReference type="SMART" id="SM00228">
    <property type="entry name" value="PDZ"/>
    <property type="match status" value="1"/>
</dbReference>
<dbReference type="Gene3D" id="3.40.50.11550">
    <property type="match status" value="1"/>
</dbReference>
<dbReference type="Pfam" id="PF04187">
    <property type="entry name" value="Cofac_haem_bdg"/>
    <property type="match status" value="1"/>
</dbReference>
<comment type="cofactor">
    <cofactor evidence="2">
        <name>Zn(2+)</name>
        <dbReference type="ChEBI" id="CHEBI:29105"/>
    </cofactor>
    <text evidence="2">Binds 1 zinc ion per subunit.</text>
</comment>
<feature type="chain" id="PRO_5011575299" evidence="3">
    <location>
        <begin position="27"/>
        <end position="1023"/>
    </location>
</feature>
<proteinExistence type="predicted"/>
<protein>
    <submittedName>
        <fullName evidence="5">Uncharacterized iron-regulated protein</fullName>
    </submittedName>
</protein>
<dbReference type="Pfam" id="PF01433">
    <property type="entry name" value="Peptidase_M1"/>
    <property type="match status" value="1"/>
</dbReference>
<dbReference type="Proteomes" id="UP000199073">
    <property type="component" value="Unassembled WGS sequence"/>
</dbReference>
<evidence type="ECO:0000256" key="3">
    <source>
        <dbReference type="SAM" id="SignalP"/>
    </source>
</evidence>
<dbReference type="InterPro" id="IPR027268">
    <property type="entry name" value="Peptidase_M4/M1_CTD_sf"/>
</dbReference>
<evidence type="ECO:0000256" key="1">
    <source>
        <dbReference type="PIRSR" id="PIRSR634015-1"/>
    </source>
</evidence>
<feature type="active site" description="Proton acceptor" evidence="1">
    <location>
        <position position="279"/>
    </location>
</feature>
<evidence type="ECO:0000313" key="6">
    <source>
        <dbReference type="Proteomes" id="UP000199073"/>
    </source>
</evidence>
<dbReference type="CDD" id="cd14727">
    <property type="entry name" value="ChanN-like"/>
    <property type="match status" value="1"/>
</dbReference>
<keyword evidence="2" id="KW-0862">Zinc</keyword>
<evidence type="ECO:0000313" key="5">
    <source>
        <dbReference type="EMBL" id="SDO39431.1"/>
    </source>
</evidence>
<dbReference type="RefSeq" id="WP_092218796.1">
    <property type="nucleotide sequence ID" value="NZ_FNJI01000001.1"/>
</dbReference>
<keyword evidence="2" id="KW-0479">Metal-binding</keyword>
<dbReference type="PANTHER" id="PTHR45726:SF3">
    <property type="entry name" value="LEUKOTRIENE A-4 HYDROLASE"/>
    <property type="match status" value="1"/>
</dbReference>
<dbReference type="GO" id="GO:0008270">
    <property type="term" value="F:zinc ion binding"/>
    <property type="evidence" value="ECO:0007669"/>
    <property type="project" value="InterPro"/>
</dbReference>
<dbReference type="PROSITE" id="PS50106">
    <property type="entry name" value="PDZ"/>
    <property type="match status" value="1"/>
</dbReference>
<dbReference type="Pfam" id="PF13180">
    <property type="entry name" value="PDZ_2"/>
    <property type="match status" value="1"/>
</dbReference>
<dbReference type="GO" id="GO:0008237">
    <property type="term" value="F:metallopeptidase activity"/>
    <property type="evidence" value="ECO:0007669"/>
    <property type="project" value="InterPro"/>
</dbReference>
<reference evidence="5 6" key="1">
    <citation type="submission" date="2016-10" db="EMBL/GenBank/DDBJ databases">
        <authorList>
            <person name="de Groot N.N."/>
        </authorList>
    </citation>
    <scope>NUCLEOTIDE SEQUENCE [LARGE SCALE GENOMIC DNA]</scope>
    <source>
        <strain evidence="5 6">DSM 12130</strain>
    </source>
</reference>